<evidence type="ECO:0000313" key="3">
    <source>
        <dbReference type="Proteomes" id="UP000184287"/>
    </source>
</evidence>
<keyword evidence="1" id="KW-0732">Signal</keyword>
<dbReference type="AlphaFoldDB" id="A0A1M5MTJ3"/>
<protein>
    <submittedName>
        <fullName evidence="2">Outer membrane insertion C-terminal signal</fullName>
    </submittedName>
</protein>
<name>A0A1M5MTJ3_9SPHI</name>
<proteinExistence type="predicted"/>
<organism evidence="2 3">
    <name type="scientific">Pedobacter caeni</name>
    <dbReference type="NCBI Taxonomy" id="288992"/>
    <lineage>
        <taxon>Bacteria</taxon>
        <taxon>Pseudomonadati</taxon>
        <taxon>Bacteroidota</taxon>
        <taxon>Sphingobacteriia</taxon>
        <taxon>Sphingobacteriales</taxon>
        <taxon>Sphingobacteriaceae</taxon>
        <taxon>Pedobacter</taxon>
    </lineage>
</organism>
<dbReference type="RefSeq" id="WP_073237583.1">
    <property type="nucleotide sequence ID" value="NZ_FQUQ01000007.1"/>
</dbReference>
<gene>
    <name evidence="2" type="ORF">SAMN04488522_107317</name>
</gene>
<feature type="signal peptide" evidence="1">
    <location>
        <begin position="1"/>
        <end position="19"/>
    </location>
</feature>
<evidence type="ECO:0000256" key="1">
    <source>
        <dbReference type="SAM" id="SignalP"/>
    </source>
</evidence>
<dbReference type="EMBL" id="FQUQ01000007">
    <property type="protein sequence ID" value="SHG80618.1"/>
    <property type="molecule type" value="Genomic_DNA"/>
</dbReference>
<reference evidence="3" key="1">
    <citation type="submission" date="2016-11" db="EMBL/GenBank/DDBJ databases">
        <authorList>
            <person name="Varghese N."/>
            <person name="Submissions S."/>
        </authorList>
    </citation>
    <scope>NUCLEOTIDE SEQUENCE [LARGE SCALE GENOMIC DNA]</scope>
    <source>
        <strain evidence="3">DSM 16990</strain>
    </source>
</reference>
<evidence type="ECO:0000313" key="2">
    <source>
        <dbReference type="EMBL" id="SHG80618.1"/>
    </source>
</evidence>
<keyword evidence="3" id="KW-1185">Reference proteome</keyword>
<sequence length="236" mass="25772">MKTIITACLSLLFYINAGAQSNFYKISAGGGFGVTQSFTDVKKHSFGLAGYGVVDYYFTPFISAGIEGQMGQINGGDINNDPGKREFINSYKAFTFNGRIALGALIDYQKGGISNTLKGLYVGTGLGLVINSVNRSPIPNDDQTKPIVYYPGKPESKNILFPLNLGINLYFPDRSGFTRYILNVNYQGNLTIGEGLDGYDNSSVTFKSGNPDIYTYFSVGLRYQFGTLGLYNKTVF</sequence>
<dbReference type="Proteomes" id="UP000184287">
    <property type="component" value="Unassembled WGS sequence"/>
</dbReference>
<dbReference type="OrthoDB" id="648040at2"/>
<dbReference type="STRING" id="288992.SAMN04488522_107317"/>
<feature type="chain" id="PRO_5012725552" evidence="1">
    <location>
        <begin position="20"/>
        <end position="236"/>
    </location>
</feature>
<accession>A0A1M5MTJ3</accession>